<evidence type="ECO:0000313" key="1">
    <source>
        <dbReference type="EMBL" id="EXM15390.1"/>
    </source>
</evidence>
<reference evidence="1" key="2">
    <citation type="submission" date="2012-05" db="EMBL/GenBank/DDBJ databases">
        <title>The Genome Annotation of Fusarium oxysporum Cotton.</title>
        <authorList>
            <consortium name="The Broad Institute Genomics Platform"/>
            <person name="Ma L.-J."/>
            <person name="Corby-Kistler H."/>
            <person name="Broz K."/>
            <person name="Gale L.R."/>
            <person name="Jonkers W."/>
            <person name="O'Donnell K."/>
            <person name="Ploetz R."/>
            <person name="Steinberg C."/>
            <person name="Schwartz D.C."/>
            <person name="VanEtten H."/>
            <person name="Zhou S."/>
            <person name="Young S.K."/>
            <person name="Zeng Q."/>
            <person name="Gargeya S."/>
            <person name="Fitzgerald M."/>
            <person name="Abouelleil A."/>
            <person name="Alvarado L."/>
            <person name="Chapman S.B."/>
            <person name="Gainer-Dewar J."/>
            <person name="Goldberg J."/>
            <person name="Griggs A."/>
            <person name="Gujja S."/>
            <person name="Hansen M."/>
            <person name="Howarth C."/>
            <person name="Imamovic A."/>
            <person name="Ireland A."/>
            <person name="Larimer J."/>
            <person name="McCowan C."/>
            <person name="Murphy C."/>
            <person name="Pearson M."/>
            <person name="Poon T.W."/>
            <person name="Priest M."/>
            <person name="Roberts A."/>
            <person name="Saif S."/>
            <person name="Shea T."/>
            <person name="Sykes S."/>
            <person name="Wortman J."/>
            <person name="Nusbaum C."/>
            <person name="Birren B."/>
        </authorList>
    </citation>
    <scope>NUCLEOTIDE SEQUENCE</scope>
    <source>
        <strain evidence="1">25433</strain>
    </source>
</reference>
<dbReference type="EMBL" id="JH658022">
    <property type="protein sequence ID" value="EXM15390.1"/>
    <property type="molecule type" value="Genomic_DNA"/>
</dbReference>
<gene>
    <name evidence="1" type="ORF">FOTG_16268</name>
</gene>
<proteinExistence type="predicted"/>
<accession>X0M407</accession>
<dbReference type="Proteomes" id="UP000030701">
    <property type="component" value="Unassembled WGS sequence"/>
</dbReference>
<sequence>MTGLTSCEHLGRDFRCRCVAGSEKLIGLVLQNGLKDNILGSGRIVYLRRGAILLEQFFVTKNA</sequence>
<name>X0M407_FUSOX</name>
<organism evidence="1">
    <name type="scientific">Fusarium oxysporum f. sp. vasinfectum 25433</name>
    <dbReference type="NCBI Taxonomy" id="1089449"/>
    <lineage>
        <taxon>Eukaryota</taxon>
        <taxon>Fungi</taxon>
        <taxon>Dikarya</taxon>
        <taxon>Ascomycota</taxon>
        <taxon>Pezizomycotina</taxon>
        <taxon>Sordariomycetes</taxon>
        <taxon>Hypocreomycetidae</taxon>
        <taxon>Hypocreales</taxon>
        <taxon>Nectriaceae</taxon>
        <taxon>Fusarium</taxon>
        <taxon>Fusarium oxysporum species complex</taxon>
    </lineage>
</organism>
<reference evidence="1" key="1">
    <citation type="submission" date="2011-11" db="EMBL/GenBank/DDBJ databases">
        <title>The Genome Sequence of Fusarium oxysporum Cotton.</title>
        <authorList>
            <consortium name="The Broad Institute Genome Sequencing Platform"/>
            <person name="Ma L.-J."/>
            <person name="Gale L.R."/>
            <person name="Schwartz D.C."/>
            <person name="Zhou S."/>
            <person name="Corby-Kistler H."/>
            <person name="Young S.K."/>
            <person name="Zeng Q."/>
            <person name="Gargeya S."/>
            <person name="Fitzgerald M."/>
            <person name="Haas B."/>
            <person name="Abouelleil A."/>
            <person name="Alvarado L."/>
            <person name="Arachchi H.M."/>
            <person name="Berlin A."/>
            <person name="Brown A."/>
            <person name="Chapman S.B."/>
            <person name="Chen Z."/>
            <person name="Dunbar C."/>
            <person name="Freedman E."/>
            <person name="Gearin G."/>
            <person name="Goldberg J."/>
            <person name="Griggs A."/>
            <person name="Gujja S."/>
            <person name="Heiman D."/>
            <person name="Howarth C."/>
            <person name="Larson L."/>
            <person name="Lui A."/>
            <person name="MacDonald P.J.P."/>
            <person name="Montmayeur A."/>
            <person name="Murphy C."/>
            <person name="Neiman D."/>
            <person name="Pearson M."/>
            <person name="Priest M."/>
            <person name="Roberts A."/>
            <person name="Saif S."/>
            <person name="Shea T."/>
            <person name="Shenoy N."/>
            <person name="Sisk P."/>
            <person name="Stolte C."/>
            <person name="Sykes S."/>
            <person name="Wortman J."/>
            <person name="Nusbaum C."/>
            <person name="Birren B."/>
        </authorList>
    </citation>
    <scope>NUCLEOTIDE SEQUENCE [LARGE SCALE GENOMIC DNA]</scope>
    <source>
        <strain evidence="1">25433</strain>
    </source>
</reference>
<protein>
    <submittedName>
        <fullName evidence="1">Uncharacterized protein</fullName>
    </submittedName>
</protein>
<dbReference type="HOGENOM" id="CLU_3032440_0_0_1"/>
<dbReference type="AlphaFoldDB" id="X0M407"/>